<dbReference type="Proteomes" id="UP000799766">
    <property type="component" value="Unassembled WGS sequence"/>
</dbReference>
<evidence type="ECO:0000256" key="1">
    <source>
        <dbReference type="SAM" id="MobiDB-lite"/>
    </source>
</evidence>
<sequence length="178" mass="19050">MCVSGTGGGRSASCDSTGRSGLRSSGSPEGRPASAVGGVPAGVCYVCSAVAPSHPGALAESRVRPWLHSLARPRRARQCTAWHFFLFFWSCRLAPGGPCSLNLIHCMRMRVWSHHDVRFPMPADGPKGSAVRRDDRHDVLKRRGYPTSALRSVEAFGSGGAFISREPAMSFYVNSGTS</sequence>
<protein>
    <submittedName>
        <fullName evidence="2">Uncharacterized protein</fullName>
    </submittedName>
</protein>
<name>A0A6A6P1D5_9PEZI</name>
<dbReference type="EMBL" id="MU001679">
    <property type="protein sequence ID" value="KAF2457810.1"/>
    <property type="molecule type" value="Genomic_DNA"/>
</dbReference>
<gene>
    <name evidence="2" type="ORF">BDY21DRAFT_17001</name>
</gene>
<evidence type="ECO:0000313" key="2">
    <source>
        <dbReference type="EMBL" id="KAF2457810.1"/>
    </source>
</evidence>
<keyword evidence="3" id="KW-1185">Reference proteome</keyword>
<proteinExistence type="predicted"/>
<feature type="region of interest" description="Disordered" evidence="1">
    <location>
        <begin position="1"/>
        <end position="34"/>
    </location>
</feature>
<dbReference type="AlphaFoldDB" id="A0A6A6P1D5"/>
<reference evidence="2" key="1">
    <citation type="journal article" date="2020" name="Stud. Mycol.">
        <title>101 Dothideomycetes genomes: a test case for predicting lifestyles and emergence of pathogens.</title>
        <authorList>
            <person name="Haridas S."/>
            <person name="Albert R."/>
            <person name="Binder M."/>
            <person name="Bloem J."/>
            <person name="Labutti K."/>
            <person name="Salamov A."/>
            <person name="Andreopoulos B."/>
            <person name="Baker S."/>
            <person name="Barry K."/>
            <person name="Bills G."/>
            <person name="Bluhm B."/>
            <person name="Cannon C."/>
            <person name="Castanera R."/>
            <person name="Culley D."/>
            <person name="Daum C."/>
            <person name="Ezra D."/>
            <person name="Gonzalez J."/>
            <person name="Henrissat B."/>
            <person name="Kuo A."/>
            <person name="Liang C."/>
            <person name="Lipzen A."/>
            <person name="Lutzoni F."/>
            <person name="Magnuson J."/>
            <person name="Mondo S."/>
            <person name="Nolan M."/>
            <person name="Ohm R."/>
            <person name="Pangilinan J."/>
            <person name="Park H.-J."/>
            <person name="Ramirez L."/>
            <person name="Alfaro M."/>
            <person name="Sun H."/>
            <person name="Tritt A."/>
            <person name="Yoshinaga Y."/>
            <person name="Zwiers L.-H."/>
            <person name="Turgeon B."/>
            <person name="Goodwin S."/>
            <person name="Spatafora J."/>
            <person name="Crous P."/>
            <person name="Grigoriev I."/>
        </authorList>
    </citation>
    <scope>NUCLEOTIDE SEQUENCE</scope>
    <source>
        <strain evidence="2">ATCC 16933</strain>
    </source>
</reference>
<organism evidence="2 3">
    <name type="scientific">Lineolata rhizophorae</name>
    <dbReference type="NCBI Taxonomy" id="578093"/>
    <lineage>
        <taxon>Eukaryota</taxon>
        <taxon>Fungi</taxon>
        <taxon>Dikarya</taxon>
        <taxon>Ascomycota</taxon>
        <taxon>Pezizomycotina</taxon>
        <taxon>Dothideomycetes</taxon>
        <taxon>Dothideomycetes incertae sedis</taxon>
        <taxon>Lineolatales</taxon>
        <taxon>Lineolataceae</taxon>
        <taxon>Lineolata</taxon>
    </lineage>
</organism>
<feature type="compositionally biased region" description="Gly residues" evidence="1">
    <location>
        <begin position="1"/>
        <end position="10"/>
    </location>
</feature>
<accession>A0A6A6P1D5</accession>
<feature type="compositionally biased region" description="Low complexity" evidence="1">
    <location>
        <begin position="16"/>
        <end position="31"/>
    </location>
</feature>
<evidence type="ECO:0000313" key="3">
    <source>
        <dbReference type="Proteomes" id="UP000799766"/>
    </source>
</evidence>